<protein>
    <submittedName>
        <fullName evidence="6">Uncharacterized protein</fullName>
    </submittedName>
</protein>
<dbReference type="InterPro" id="IPR005225">
    <property type="entry name" value="Small_GTP-bd"/>
</dbReference>
<dbReference type="SMART" id="SM00177">
    <property type="entry name" value="ARF"/>
    <property type="match status" value="1"/>
</dbReference>
<dbReference type="PRINTS" id="PR00449">
    <property type="entry name" value="RASTRNSFRMNG"/>
</dbReference>
<dbReference type="PROSITE" id="PS51421">
    <property type="entry name" value="RAS"/>
    <property type="match status" value="1"/>
</dbReference>
<dbReference type="GO" id="GO:0005525">
    <property type="term" value="F:GTP binding"/>
    <property type="evidence" value="ECO:0007669"/>
    <property type="project" value="UniProtKB-KW"/>
</dbReference>
<evidence type="ECO:0000256" key="2">
    <source>
        <dbReference type="ARBA" id="ARBA00022741"/>
    </source>
</evidence>
<dbReference type="SMART" id="SM00176">
    <property type="entry name" value="RAN"/>
    <property type="match status" value="1"/>
</dbReference>
<proteinExistence type="predicted"/>
<dbReference type="InterPro" id="IPR027417">
    <property type="entry name" value="P-loop_NTPase"/>
</dbReference>
<dbReference type="NCBIfam" id="TIGR00231">
    <property type="entry name" value="small_GTP"/>
    <property type="match status" value="1"/>
</dbReference>
<dbReference type="Pfam" id="PF00071">
    <property type="entry name" value="Ras"/>
    <property type="match status" value="1"/>
</dbReference>
<gene>
    <name evidence="6" type="ORF">ALAG00032_LOCUS2434</name>
</gene>
<dbReference type="PROSITE" id="PS51417">
    <property type="entry name" value="ARF"/>
    <property type="match status" value="1"/>
</dbReference>
<dbReference type="PROSITE" id="PS51419">
    <property type="entry name" value="RAB"/>
    <property type="match status" value="1"/>
</dbReference>
<evidence type="ECO:0000313" key="6">
    <source>
        <dbReference type="EMBL" id="CAE0361701.1"/>
    </source>
</evidence>
<dbReference type="InterPro" id="IPR050227">
    <property type="entry name" value="Rab"/>
</dbReference>
<dbReference type="Gene3D" id="3.40.50.300">
    <property type="entry name" value="P-loop containing nucleotide triphosphate hydrolases"/>
    <property type="match status" value="1"/>
</dbReference>
<dbReference type="SUPFAM" id="SSF52540">
    <property type="entry name" value="P-loop containing nucleoside triphosphate hydrolases"/>
    <property type="match status" value="1"/>
</dbReference>
<comment type="subcellular location">
    <subcellularLocation>
        <location evidence="1">Endomembrane system</location>
    </subcellularLocation>
</comment>
<dbReference type="SMART" id="SM00175">
    <property type="entry name" value="RAB"/>
    <property type="match status" value="1"/>
</dbReference>
<dbReference type="SMART" id="SM00173">
    <property type="entry name" value="RAS"/>
    <property type="match status" value="1"/>
</dbReference>
<keyword evidence="4" id="KW-0472">Membrane</keyword>
<dbReference type="GO" id="GO:0003924">
    <property type="term" value="F:GTPase activity"/>
    <property type="evidence" value="ECO:0007669"/>
    <property type="project" value="InterPro"/>
</dbReference>
<dbReference type="GO" id="GO:0012505">
    <property type="term" value="C:endomembrane system"/>
    <property type="evidence" value="ECO:0007669"/>
    <property type="project" value="UniProtKB-SubCell"/>
</dbReference>
<evidence type="ECO:0000256" key="1">
    <source>
        <dbReference type="ARBA" id="ARBA00004308"/>
    </source>
</evidence>
<feature type="region of interest" description="Disordered" evidence="5">
    <location>
        <begin position="188"/>
        <end position="211"/>
    </location>
</feature>
<dbReference type="CDD" id="cd01863">
    <property type="entry name" value="Rab18"/>
    <property type="match status" value="1"/>
</dbReference>
<dbReference type="PROSITE" id="PS51420">
    <property type="entry name" value="RHO"/>
    <property type="match status" value="1"/>
</dbReference>
<name>A0A7S3JSS8_9STRA</name>
<accession>A0A7S3JSS8</accession>
<evidence type="ECO:0000256" key="4">
    <source>
        <dbReference type="ARBA" id="ARBA00023136"/>
    </source>
</evidence>
<organism evidence="6">
    <name type="scientific">Aureoumbra lagunensis</name>
    <dbReference type="NCBI Taxonomy" id="44058"/>
    <lineage>
        <taxon>Eukaryota</taxon>
        <taxon>Sar</taxon>
        <taxon>Stramenopiles</taxon>
        <taxon>Ochrophyta</taxon>
        <taxon>Pelagophyceae</taxon>
        <taxon>Pelagomonadales</taxon>
        <taxon>Aureoumbra</taxon>
    </lineage>
</organism>
<dbReference type="AlphaFoldDB" id="A0A7S3JSS8"/>
<dbReference type="PANTHER" id="PTHR47977">
    <property type="entry name" value="RAS-RELATED PROTEIN RAB"/>
    <property type="match status" value="1"/>
</dbReference>
<keyword evidence="2" id="KW-0547">Nucleotide-binding</keyword>
<dbReference type="SMART" id="SM00174">
    <property type="entry name" value="RHO"/>
    <property type="match status" value="1"/>
</dbReference>
<evidence type="ECO:0000256" key="5">
    <source>
        <dbReference type="SAM" id="MobiDB-lite"/>
    </source>
</evidence>
<dbReference type="EMBL" id="HBIJ01003491">
    <property type="protein sequence ID" value="CAE0361701.1"/>
    <property type="molecule type" value="Transcribed_RNA"/>
</dbReference>
<dbReference type="InterPro" id="IPR001806">
    <property type="entry name" value="Small_GTPase"/>
</dbReference>
<dbReference type="FunFam" id="3.40.50.300:FF:000586">
    <property type="entry name" value="Rab family GTPase"/>
    <property type="match status" value="1"/>
</dbReference>
<reference evidence="6" key="1">
    <citation type="submission" date="2021-01" db="EMBL/GenBank/DDBJ databases">
        <authorList>
            <person name="Corre E."/>
            <person name="Pelletier E."/>
            <person name="Niang G."/>
            <person name="Scheremetjew M."/>
            <person name="Finn R."/>
            <person name="Kale V."/>
            <person name="Holt S."/>
            <person name="Cochrane G."/>
            <person name="Meng A."/>
            <person name="Brown T."/>
            <person name="Cohen L."/>
        </authorList>
    </citation>
    <scope>NUCLEOTIDE SEQUENCE</scope>
    <source>
        <strain evidence="6">CCMP1510</strain>
    </source>
</reference>
<keyword evidence="3" id="KW-0342">GTP-binding</keyword>
<evidence type="ECO:0000256" key="3">
    <source>
        <dbReference type="ARBA" id="ARBA00023134"/>
    </source>
</evidence>
<sequence length="211" mass="23528">MSSSQYQQQQYDHLLKLLIVGDSDVGKSSLLLRFVDNTFEENLAPTVGVDFKVKLFETEKAGKVKLTLWDTAGQERFRTLTSSYYRGAQGVILVYDVTRQDSFDHVQHWLNEVEAHLSGSQVIKLLVGNKIDKNPRVVQRTQGEAWARSHQMLFVETSAREDIGVTAAFSELVNKILESPTLLSSAKVGPRRQLKDTRGLASGSDPPSCAC</sequence>